<feature type="region of interest" description="Disordered" evidence="1">
    <location>
        <begin position="1"/>
        <end position="91"/>
    </location>
</feature>
<keyword evidence="3" id="KW-1185">Reference proteome</keyword>
<dbReference type="Proteomes" id="UP000287033">
    <property type="component" value="Unassembled WGS sequence"/>
</dbReference>
<reference evidence="2 3" key="1">
    <citation type="journal article" date="2018" name="Nat. Ecol. Evol.">
        <title>Shark genomes provide insights into elasmobranch evolution and the origin of vertebrates.</title>
        <authorList>
            <person name="Hara Y"/>
            <person name="Yamaguchi K"/>
            <person name="Onimaru K"/>
            <person name="Kadota M"/>
            <person name="Koyanagi M"/>
            <person name="Keeley SD"/>
            <person name="Tatsumi K"/>
            <person name="Tanaka K"/>
            <person name="Motone F"/>
            <person name="Kageyama Y"/>
            <person name="Nozu R"/>
            <person name="Adachi N"/>
            <person name="Nishimura O"/>
            <person name="Nakagawa R"/>
            <person name="Tanegashima C"/>
            <person name="Kiyatake I"/>
            <person name="Matsumoto R"/>
            <person name="Murakumo K"/>
            <person name="Nishida K"/>
            <person name="Terakita A"/>
            <person name="Kuratani S"/>
            <person name="Sato K"/>
            <person name="Hyodo S Kuraku.S."/>
        </authorList>
    </citation>
    <scope>NUCLEOTIDE SEQUENCE [LARGE SCALE GENOMIC DNA]</scope>
</reference>
<dbReference type="PANTHER" id="PTHR46850:SF1">
    <property type="entry name" value="CHROMODOMAIN-HELICASE-DNA-BINDING PROTEIN 9"/>
    <property type="match status" value="1"/>
</dbReference>
<protein>
    <submittedName>
        <fullName evidence="2">Uncharacterized protein</fullName>
    </submittedName>
</protein>
<feature type="compositionally biased region" description="Basic residues" evidence="1">
    <location>
        <begin position="11"/>
        <end position="22"/>
    </location>
</feature>
<accession>A0A401U0Q9</accession>
<feature type="compositionally biased region" description="Polar residues" evidence="1">
    <location>
        <begin position="41"/>
        <end position="55"/>
    </location>
</feature>
<evidence type="ECO:0000313" key="3">
    <source>
        <dbReference type="Proteomes" id="UP000287033"/>
    </source>
</evidence>
<dbReference type="EMBL" id="BEZZ01245421">
    <property type="protein sequence ID" value="GCC48478.1"/>
    <property type="molecule type" value="Genomic_DNA"/>
</dbReference>
<name>A0A401U0Q9_CHIPU</name>
<organism evidence="2 3">
    <name type="scientific">Chiloscyllium punctatum</name>
    <name type="common">Brownbanded bambooshark</name>
    <name type="synonym">Hemiscyllium punctatum</name>
    <dbReference type="NCBI Taxonomy" id="137246"/>
    <lineage>
        <taxon>Eukaryota</taxon>
        <taxon>Metazoa</taxon>
        <taxon>Chordata</taxon>
        <taxon>Craniata</taxon>
        <taxon>Vertebrata</taxon>
        <taxon>Chondrichthyes</taxon>
        <taxon>Elasmobranchii</taxon>
        <taxon>Galeomorphii</taxon>
        <taxon>Galeoidea</taxon>
        <taxon>Orectolobiformes</taxon>
        <taxon>Hemiscylliidae</taxon>
        <taxon>Chiloscyllium</taxon>
    </lineage>
</organism>
<proteinExistence type="predicted"/>
<feature type="non-terminal residue" evidence="2">
    <location>
        <position position="1"/>
    </location>
</feature>
<feature type="region of interest" description="Disordered" evidence="1">
    <location>
        <begin position="118"/>
        <end position="162"/>
    </location>
</feature>
<gene>
    <name evidence="2" type="ORF">chiPu_0032766</name>
</gene>
<dbReference type="STRING" id="137246.A0A401U0Q9"/>
<sequence>PLQQEDGLKLTFHKQRRKRRKKLEMEAERARLCHYMRGLQEAQSQSASDSGQETSADPLRPTSLTPSALLDHSSPLKVGVEQEQVHSEPGAVHCQLDVVLSTGTNPLWRHSVNGQLADRQALAKRKRGRRKNVEGTEQLLPPRPTAHSKGLYTVSTPRHRGR</sequence>
<evidence type="ECO:0000256" key="1">
    <source>
        <dbReference type="SAM" id="MobiDB-lite"/>
    </source>
</evidence>
<dbReference type="InterPro" id="IPR051493">
    <property type="entry name" value="CHD"/>
</dbReference>
<dbReference type="AlphaFoldDB" id="A0A401U0Q9"/>
<dbReference type="PANTHER" id="PTHR46850">
    <property type="entry name" value="CHROMODOMAIN-HELICASE-DNA-BINDING PROTEIN 9"/>
    <property type="match status" value="1"/>
</dbReference>
<comment type="caution">
    <text evidence="2">The sequence shown here is derived from an EMBL/GenBank/DDBJ whole genome shotgun (WGS) entry which is preliminary data.</text>
</comment>
<evidence type="ECO:0000313" key="2">
    <source>
        <dbReference type="EMBL" id="GCC48478.1"/>
    </source>
</evidence>